<comment type="caution">
    <text evidence="1">The sequence shown here is derived from an EMBL/GenBank/DDBJ whole genome shotgun (WGS) entry which is preliminary data.</text>
</comment>
<evidence type="ECO:0008006" key="3">
    <source>
        <dbReference type="Google" id="ProtNLM"/>
    </source>
</evidence>
<keyword evidence="2" id="KW-1185">Reference proteome</keyword>
<dbReference type="Proteomes" id="UP000075714">
    <property type="component" value="Unassembled WGS sequence"/>
</dbReference>
<proteinExistence type="predicted"/>
<sequence>MLKLWVLGGQKFPPDTEGKLEKLLVQLYNKHLLGAAHKAVMEYLHVSKSGGTSWCHVAELNGCVTEKYDKSYVCQVKKFDDKVRWLNMTFHTTQVPIYRVPKYVLNRFSRYGTFRKNHAIAACSTRHRLMHARDYNYYSNEYTVHGGHEGMDRAHTCRDFFNAVVLRDPLKRLVSHMKFVMWTMSGDRGYNDTQLFNMMYANRTADFWQALGPAIMDNYFVRSLLGEQAFHVPAGSVTPKMLLLAQQMLAQFDMVMVLEQATETKNLLLHYGVGWRRTLDEVHDKDASQREKEFNTTAYIPRDVGRLLAAQTHDLKLYSFAMTLAHLDPVVFKVAEKAGVKPVPDKFASAESGHRSDP</sequence>
<gene>
    <name evidence="1" type="ORF">GPECTOR_39g456</name>
</gene>
<organism evidence="1 2">
    <name type="scientific">Gonium pectorale</name>
    <name type="common">Green alga</name>
    <dbReference type="NCBI Taxonomy" id="33097"/>
    <lineage>
        <taxon>Eukaryota</taxon>
        <taxon>Viridiplantae</taxon>
        <taxon>Chlorophyta</taxon>
        <taxon>core chlorophytes</taxon>
        <taxon>Chlorophyceae</taxon>
        <taxon>CS clade</taxon>
        <taxon>Chlamydomonadales</taxon>
        <taxon>Volvocaceae</taxon>
        <taxon>Gonium</taxon>
    </lineage>
</organism>
<evidence type="ECO:0000313" key="2">
    <source>
        <dbReference type="Proteomes" id="UP000075714"/>
    </source>
</evidence>
<protein>
    <recommendedName>
        <fullName evidence="3">Sulfotransferase</fullName>
    </recommendedName>
</protein>
<dbReference type="OrthoDB" id="529273at2759"/>
<dbReference type="Gene3D" id="3.40.50.300">
    <property type="entry name" value="P-loop containing nucleotide triphosphate hydrolases"/>
    <property type="match status" value="1"/>
</dbReference>
<name>A0A150GAU1_GONPE</name>
<accession>A0A150GAU1</accession>
<evidence type="ECO:0000313" key="1">
    <source>
        <dbReference type="EMBL" id="KXZ46962.1"/>
    </source>
</evidence>
<reference evidence="2" key="1">
    <citation type="journal article" date="2016" name="Nat. Commun.">
        <title>The Gonium pectorale genome demonstrates co-option of cell cycle regulation during the evolution of multicellularity.</title>
        <authorList>
            <person name="Hanschen E.R."/>
            <person name="Marriage T.N."/>
            <person name="Ferris P.J."/>
            <person name="Hamaji T."/>
            <person name="Toyoda A."/>
            <person name="Fujiyama A."/>
            <person name="Neme R."/>
            <person name="Noguchi H."/>
            <person name="Minakuchi Y."/>
            <person name="Suzuki M."/>
            <person name="Kawai-Toyooka H."/>
            <person name="Smith D.R."/>
            <person name="Sparks H."/>
            <person name="Anderson J."/>
            <person name="Bakaric R."/>
            <person name="Luria V."/>
            <person name="Karger A."/>
            <person name="Kirschner M.W."/>
            <person name="Durand P.M."/>
            <person name="Michod R.E."/>
            <person name="Nozaki H."/>
            <person name="Olson B.J."/>
        </authorList>
    </citation>
    <scope>NUCLEOTIDE SEQUENCE [LARGE SCALE GENOMIC DNA]</scope>
    <source>
        <strain evidence="2">NIES-2863</strain>
    </source>
</reference>
<dbReference type="EMBL" id="LSYV01000040">
    <property type="protein sequence ID" value="KXZ46962.1"/>
    <property type="molecule type" value="Genomic_DNA"/>
</dbReference>
<dbReference type="AlphaFoldDB" id="A0A150GAU1"/>
<dbReference type="InterPro" id="IPR027417">
    <property type="entry name" value="P-loop_NTPase"/>
</dbReference>